<accession>A0A8G2BWC5</accession>
<keyword evidence="2" id="KW-1185">Reference proteome</keyword>
<dbReference type="AlphaFoldDB" id="A0A8G2BWC5"/>
<dbReference type="Proteomes" id="UP000236725">
    <property type="component" value="Unassembled WGS sequence"/>
</dbReference>
<proteinExistence type="predicted"/>
<sequence length="129" mass="14742">MELTLKDRVLILNNVLPMYDSRKNIGLKISVTDKIKLSDTEQKDIVTTPVGNGEFEVSFKTVDAMTGIKSFDFTDDELMYLKQRVDFIDRNGMFSAETIESYTKILDEPFVSADKQAEWNKAQGMDTEQ</sequence>
<organism evidence="1 2">
    <name type="scientific">Parabacteroides chinchillae</name>
    <dbReference type="NCBI Taxonomy" id="871327"/>
    <lineage>
        <taxon>Bacteria</taxon>
        <taxon>Pseudomonadati</taxon>
        <taxon>Bacteroidota</taxon>
        <taxon>Bacteroidia</taxon>
        <taxon>Bacteroidales</taxon>
        <taxon>Tannerellaceae</taxon>
        <taxon>Parabacteroides</taxon>
    </lineage>
</organism>
<gene>
    <name evidence="1" type="ORF">SAMN05444001_10896</name>
</gene>
<protein>
    <submittedName>
        <fullName evidence="1">Uncharacterized protein</fullName>
    </submittedName>
</protein>
<name>A0A8G2BWC5_9BACT</name>
<evidence type="ECO:0000313" key="1">
    <source>
        <dbReference type="EMBL" id="SEF85893.1"/>
    </source>
</evidence>
<reference evidence="1 2" key="1">
    <citation type="submission" date="2016-10" db="EMBL/GenBank/DDBJ databases">
        <authorList>
            <person name="Varghese N."/>
            <person name="Submissions S."/>
        </authorList>
    </citation>
    <scope>NUCLEOTIDE SEQUENCE [LARGE SCALE GENOMIC DNA]</scope>
    <source>
        <strain evidence="1 2">DSM 29073</strain>
    </source>
</reference>
<dbReference type="RefSeq" id="WP_103983295.1">
    <property type="nucleotide sequence ID" value="NZ_FNVS01000008.1"/>
</dbReference>
<dbReference type="EMBL" id="FNVS01000008">
    <property type="protein sequence ID" value="SEF85893.1"/>
    <property type="molecule type" value="Genomic_DNA"/>
</dbReference>
<comment type="caution">
    <text evidence="1">The sequence shown here is derived from an EMBL/GenBank/DDBJ whole genome shotgun (WGS) entry which is preliminary data.</text>
</comment>
<evidence type="ECO:0000313" key="2">
    <source>
        <dbReference type="Proteomes" id="UP000236725"/>
    </source>
</evidence>